<comment type="caution">
    <text evidence="1">The sequence shown here is derived from an EMBL/GenBank/DDBJ whole genome shotgun (WGS) entry which is preliminary data.</text>
</comment>
<name>A0ABU1TFT8_9SPHI</name>
<evidence type="ECO:0000313" key="1">
    <source>
        <dbReference type="EMBL" id="MDR6944183.1"/>
    </source>
</evidence>
<dbReference type="EMBL" id="JAVDUU010000004">
    <property type="protein sequence ID" value="MDR6944183.1"/>
    <property type="molecule type" value="Genomic_DNA"/>
</dbReference>
<sequence>MRLRIVQKAGKKRTKLITKPPEQAAFFIWPKGKFFRQIEEQTSAYTKGWEQVPARVACIMH</sequence>
<organism evidence="1 2">
    <name type="scientific">Mucilaginibacter pocheonensis</name>
    <dbReference type="NCBI Taxonomy" id="398050"/>
    <lineage>
        <taxon>Bacteria</taxon>
        <taxon>Pseudomonadati</taxon>
        <taxon>Bacteroidota</taxon>
        <taxon>Sphingobacteriia</taxon>
        <taxon>Sphingobacteriales</taxon>
        <taxon>Sphingobacteriaceae</taxon>
        <taxon>Mucilaginibacter</taxon>
    </lineage>
</organism>
<proteinExistence type="predicted"/>
<evidence type="ECO:0000313" key="2">
    <source>
        <dbReference type="Proteomes" id="UP001247620"/>
    </source>
</evidence>
<dbReference type="Proteomes" id="UP001247620">
    <property type="component" value="Unassembled WGS sequence"/>
</dbReference>
<protein>
    <submittedName>
        <fullName evidence="1">Uncharacterized protein</fullName>
    </submittedName>
</protein>
<accession>A0ABU1TFT8</accession>
<keyword evidence="2" id="KW-1185">Reference proteome</keyword>
<gene>
    <name evidence="1" type="ORF">J2W55_004043</name>
</gene>
<reference evidence="1 2" key="1">
    <citation type="submission" date="2023-07" db="EMBL/GenBank/DDBJ databases">
        <title>Sorghum-associated microbial communities from plants grown in Nebraska, USA.</title>
        <authorList>
            <person name="Schachtman D."/>
        </authorList>
    </citation>
    <scope>NUCLEOTIDE SEQUENCE [LARGE SCALE GENOMIC DNA]</scope>
    <source>
        <strain evidence="1 2">3262</strain>
    </source>
</reference>